<feature type="domain" description="YEATS" evidence="3">
    <location>
        <begin position="1"/>
        <end position="129"/>
    </location>
</feature>
<evidence type="ECO:0000256" key="1">
    <source>
        <dbReference type="ARBA" id="ARBA00023242"/>
    </source>
</evidence>
<evidence type="ECO:0000313" key="4">
    <source>
        <dbReference type="EMBL" id="CAF4393973.1"/>
    </source>
</evidence>
<organism evidence="4 5">
    <name type="scientific">Rotaria sordida</name>
    <dbReference type="NCBI Taxonomy" id="392033"/>
    <lineage>
        <taxon>Eukaryota</taxon>
        <taxon>Metazoa</taxon>
        <taxon>Spiralia</taxon>
        <taxon>Gnathifera</taxon>
        <taxon>Rotifera</taxon>
        <taxon>Eurotatoria</taxon>
        <taxon>Bdelloidea</taxon>
        <taxon>Philodinida</taxon>
        <taxon>Philodinidae</taxon>
        <taxon>Rotaria</taxon>
    </lineage>
</organism>
<evidence type="ECO:0000259" key="3">
    <source>
        <dbReference type="PROSITE" id="PS51037"/>
    </source>
</evidence>
<comment type="caution">
    <text evidence="4">The sequence shown here is derived from an EMBL/GenBank/DDBJ whole genome shotgun (WGS) entry which is preliminary data.</text>
</comment>
<dbReference type="Gene3D" id="2.60.40.1970">
    <property type="entry name" value="YEATS domain"/>
    <property type="match status" value="1"/>
</dbReference>
<reference evidence="4" key="1">
    <citation type="submission" date="2021-02" db="EMBL/GenBank/DDBJ databases">
        <authorList>
            <person name="Nowell W R."/>
        </authorList>
    </citation>
    <scope>NUCLEOTIDE SEQUENCE</scope>
</reference>
<dbReference type="Proteomes" id="UP000663836">
    <property type="component" value="Unassembled WGS sequence"/>
</dbReference>
<evidence type="ECO:0000313" key="5">
    <source>
        <dbReference type="Proteomes" id="UP000663836"/>
    </source>
</evidence>
<dbReference type="GO" id="GO:0005634">
    <property type="term" value="C:nucleus"/>
    <property type="evidence" value="ECO:0007669"/>
    <property type="project" value="UniProtKB-SubCell"/>
</dbReference>
<dbReference type="AlphaFoldDB" id="A0A820NP61"/>
<proteinExistence type="predicted"/>
<dbReference type="PROSITE" id="PS51037">
    <property type="entry name" value="YEATS"/>
    <property type="match status" value="1"/>
</dbReference>
<name>A0A820NP61_9BILA</name>
<sequence length="129" mass="15336">PSQRYEYTAYVECKTTNVIDSVSFDINPGYPKSTIRVSKAPYELVRIMNLEFTCHFIIQWNKALNWPKLRITYHVQNKQDSFTRNLLVRIPNQGNTMAKSHKTREEVVYNWTDRDRTKPNINYVVLSYD</sequence>
<dbReference type="InterPro" id="IPR055129">
    <property type="entry name" value="YEATS_dom"/>
</dbReference>
<dbReference type="EMBL" id="CAJOBD010064730">
    <property type="protein sequence ID" value="CAF4393973.1"/>
    <property type="molecule type" value="Genomic_DNA"/>
</dbReference>
<keyword evidence="1 2" id="KW-0539">Nucleus</keyword>
<evidence type="ECO:0000256" key="2">
    <source>
        <dbReference type="PROSITE-ProRule" id="PRU00376"/>
    </source>
</evidence>
<comment type="subcellular location">
    <subcellularLocation>
        <location evidence="2">Nucleus</location>
    </subcellularLocation>
</comment>
<gene>
    <name evidence="4" type="ORF">JBS370_LOCUS43239</name>
</gene>
<feature type="non-terminal residue" evidence="4">
    <location>
        <position position="1"/>
    </location>
</feature>
<protein>
    <recommendedName>
        <fullName evidence="3">YEATS domain-containing protein</fullName>
    </recommendedName>
</protein>
<dbReference type="InterPro" id="IPR038704">
    <property type="entry name" value="YEAST_sf"/>
</dbReference>
<accession>A0A820NP61</accession>